<feature type="DNA-binding region" description="NDT80" evidence="2">
    <location>
        <begin position="11"/>
        <end position="339"/>
    </location>
</feature>
<dbReference type="InterPro" id="IPR052605">
    <property type="entry name" value="Fungal_trans_regulator"/>
</dbReference>
<dbReference type="EMBL" id="JAWIZZ010000038">
    <property type="protein sequence ID" value="KAK5780952.1"/>
    <property type="molecule type" value="Genomic_DNA"/>
</dbReference>
<dbReference type="AlphaFoldDB" id="A0AAN7WS21"/>
<keyword evidence="5" id="KW-1185">Reference proteome</keyword>
<evidence type="ECO:0000313" key="4">
    <source>
        <dbReference type="EMBL" id="KAK5780952.1"/>
    </source>
</evidence>
<dbReference type="GO" id="GO:0051321">
    <property type="term" value="P:meiotic cell cycle"/>
    <property type="evidence" value="ECO:0007669"/>
    <property type="project" value="TreeGrafter"/>
</dbReference>
<dbReference type="GO" id="GO:0003700">
    <property type="term" value="F:DNA-binding transcription factor activity"/>
    <property type="evidence" value="ECO:0007669"/>
    <property type="project" value="UniProtKB-UniRule"/>
</dbReference>
<dbReference type="InterPro" id="IPR008967">
    <property type="entry name" value="p53-like_TF_DNA-bd_sf"/>
</dbReference>
<reference evidence="5" key="1">
    <citation type="submission" date="2023-07" db="EMBL/GenBank/DDBJ databases">
        <title>A draft genome of Kazachstania heterogenica Y-27499.</title>
        <authorList>
            <person name="Donic C."/>
            <person name="Kralova J.S."/>
            <person name="Fidel L."/>
            <person name="Ben-Dor S."/>
            <person name="Jung S."/>
        </authorList>
    </citation>
    <scope>NUCLEOTIDE SEQUENCE [LARGE SCALE GENOMIC DNA]</scope>
    <source>
        <strain evidence="5">Y27499</strain>
    </source>
</reference>
<dbReference type="SUPFAM" id="SSF49417">
    <property type="entry name" value="p53-like transcription factors"/>
    <property type="match status" value="1"/>
</dbReference>
<protein>
    <recommendedName>
        <fullName evidence="3">NDT80 domain-containing protein</fullName>
    </recommendedName>
</protein>
<dbReference type="GO" id="GO:0000228">
    <property type="term" value="C:nuclear chromosome"/>
    <property type="evidence" value="ECO:0007669"/>
    <property type="project" value="TreeGrafter"/>
</dbReference>
<proteinExistence type="predicted"/>
<dbReference type="GO" id="GO:0003677">
    <property type="term" value="F:DNA binding"/>
    <property type="evidence" value="ECO:0007669"/>
    <property type="project" value="UniProtKB-KW"/>
</dbReference>
<dbReference type="InterPro" id="IPR024061">
    <property type="entry name" value="NDT80_DNA-bd_dom"/>
</dbReference>
<evidence type="ECO:0000313" key="5">
    <source>
        <dbReference type="Proteomes" id="UP001306508"/>
    </source>
</evidence>
<dbReference type="Pfam" id="PF05224">
    <property type="entry name" value="NDT80_PhoG"/>
    <property type="match status" value="1"/>
</dbReference>
<dbReference type="GO" id="GO:0045944">
    <property type="term" value="P:positive regulation of transcription by RNA polymerase II"/>
    <property type="evidence" value="ECO:0007669"/>
    <property type="project" value="TreeGrafter"/>
</dbReference>
<accession>A0AAN7WS21</accession>
<evidence type="ECO:0000256" key="1">
    <source>
        <dbReference type="ARBA" id="ARBA00023125"/>
    </source>
</evidence>
<comment type="caution">
    <text evidence="4">The sequence shown here is derived from an EMBL/GenBank/DDBJ whole genome shotgun (WGS) entry which is preliminary data.</text>
</comment>
<dbReference type="PROSITE" id="PS51517">
    <property type="entry name" value="NDT80"/>
    <property type="match status" value="1"/>
</dbReference>
<sequence length="672" mass="77761">MKQKLDEEDSPKKYCNIAELPDLYTGTPLQKQKINVYKSKIPPRSCLQFKIGPSFSLHKQYDHIVRTSQKHGVFFNLTSRIDRGFDLIDNQWIGYKRNYFTLAASFQSSITDLMEFVNDSYTLELKENGNLITCKIIQFGIKILSKVENSDKEINLVQHTAKRDKGPHGKPEICPVVPANLPDHDTIRNITNIKCPKKNGELEKAFYFYCKDDKGKNSNDPNIYNYLHQDNTNNIIDPLYKNYPTKCIDKVAKFERIQFSCSSGIRKSNSIGRYFQLYVILGVTVEIPNTIELKETNGIEFLHMSNLNYSKKYFVNLIEIKTPPLVIRGRSPANYNNGGQQSEISISDNKIEPMFFSTNFLEESSPLKESNKDIINGKATFENKSNIKNIIDKNIHRDIHDLNLINTLNTKFCLSSSKMSSPTKLQTPKIPYFMNKREKTFSEHKNVSKLINIQRLEELEREIFEKRQGNIIQDYPKLNFKIIPSPDKRLLQPINIKDIETKSIKYPNRENIVILGSLLYSTHFPIYNNPKYIQYHAYISDSKLKSSTNQIDKDAELSSSELNTNELSATNITFSHLYSDNPKNYKINNNSSNGKKNMDFHSSDDIFLNDIMMECKDNNTSYEYNRYHSIDQSSYSDTNKDKNQQYLFPYTNDNLLLNGSQCSEETIDDLKS</sequence>
<evidence type="ECO:0000256" key="2">
    <source>
        <dbReference type="PROSITE-ProRule" id="PRU00850"/>
    </source>
</evidence>
<keyword evidence="1 2" id="KW-0238">DNA-binding</keyword>
<organism evidence="4 5">
    <name type="scientific">Arxiozyma heterogenica</name>
    <dbReference type="NCBI Taxonomy" id="278026"/>
    <lineage>
        <taxon>Eukaryota</taxon>
        <taxon>Fungi</taxon>
        <taxon>Dikarya</taxon>
        <taxon>Ascomycota</taxon>
        <taxon>Saccharomycotina</taxon>
        <taxon>Saccharomycetes</taxon>
        <taxon>Saccharomycetales</taxon>
        <taxon>Saccharomycetaceae</taxon>
        <taxon>Arxiozyma</taxon>
    </lineage>
</organism>
<dbReference type="PANTHER" id="PTHR35144:SF2">
    <property type="entry name" value="MEIOSIS-SPECIFIC TRANSCRIPTION FACTOR NDT80"/>
    <property type="match status" value="1"/>
</dbReference>
<dbReference type="Gene3D" id="2.60.40.1390">
    <property type="entry name" value="NDT80 DNA-binding domain"/>
    <property type="match status" value="1"/>
</dbReference>
<name>A0AAN7WS21_9SACH</name>
<dbReference type="Proteomes" id="UP001306508">
    <property type="component" value="Unassembled WGS sequence"/>
</dbReference>
<feature type="domain" description="NDT80" evidence="3">
    <location>
        <begin position="11"/>
        <end position="339"/>
    </location>
</feature>
<dbReference type="InterPro" id="IPR037141">
    <property type="entry name" value="NDT80_DNA-bd_dom_sf"/>
</dbReference>
<evidence type="ECO:0000259" key="3">
    <source>
        <dbReference type="PROSITE" id="PS51517"/>
    </source>
</evidence>
<gene>
    <name evidence="4" type="ORF">RI543_001339</name>
</gene>
<dbReference type="PANTHER" id="PTHR35144">
    <property type="entry name" value="MEIOSIS-SPECIFIC TRANSCRIPTION FACTOR NDT80"/>
    <property type="match status" value="1"/>
</dbReference>